<evidence type="ECO:0000256" key="7">
    <source>
        <dbReference type="ARBA" id="ARBA00044064"/>
    </source>
</evidence>
<proteinExistence type="inferred from homology"/>
<name>A0A1D2M9A6_ORCCI</name>
<evidence type="ECO:0000313" key="13">
    <source>
        <dbReference type="EMBL" id="ODM89550.1"/>
    </source>
</evidence>
<evidence type="ECO:0000256" key="6">
    <source>
        <dbReference type="ARBA" id="ARBA00043742"/>
    </source>
</evidence>
<reference evidence="13 14" key="1">
    <citation type="journal article" date="2016" name="Genome Biol. Evol.">
        <title>Gene Family Evolution Reflects Adaptation to Soil Environmental Stressors in the Genome of the Collembolan Orchesella cincta.</title>
        <authorList>
            <person name="Faddeeva-Vakhrusheva A."/>
            <person name="Derks M.F."/>
            <person name="Anvar S.Y."/>
            <person name="Agamennone V."/>
            <person name="Suring W."/>
            <person name="Smit S."/>
            <person name="van Straalen N.M."/>
            <person name="Roelofs D."/>
        </authorList>
    </citation>
    <scope>NUCLEOTIDE SEQUENCE [LARGE SCALE GENOMIC DNA]</scope>
    <source>
        <tissue evidence="13">Mixed pool</tissue>
    </source>
</reference>
<evidence type="ECO:0000259" key="12">
    <source>
        <dbReference type="Pfam" id="PF00561"/>
    </source>
</evidence>
<dbReference type="STRING" id="48709.A0A1D2M9A6"/>
<comment type="catalytic activity">
    <reaction evidence="5">
        <text>a 1,2-diacyl-sn-glycerol + H2O = a 2-acylglycerol + a fatty acid + H(+)</text>
        <dbReference type="Rhea" id="RHEA:33275"/>
        <dbReference type="ChEBI" id="CHEBI:15377"/>
        <dbReference type="ChEBI" id="CHEBI:15378"/>
        <dbReference type="ChEBI" id="CHEBI:17389"/>
        <dbReference type="ChEBI" id="CHEBI:17815"/>
        <dbReference type="ChEBI" id="CHEBI:28868"/>
        <dbReference type="EC" id="3.1.1.116"/>
    </reaction>
</comment>
<organism evidence="13 14">
    <name type="scientific">Orchesella cincta</name>
    <name type="common">Springtail</name>
    <name type="synonym">Podura cincta</name>
    <dbReference type="NCBI Taxonomy" id="48709"/>
    <lineage>
        <taxon>Eukaryota</taxon>
        <taxon>Metazoa</taxon>
        <taxon>Ecdysozoa</taxon>
        <taxon>Arthropoda</taxon>
        <taxon>Hexapoda</taxon>
        <taxon>Collembola</taxon>
        <taxon>Entomobryomorpha</taxon>
        <taxon>Entomobryoidea</taxon>
        <taxon>Orchesellidae</taxon>
        <taxon>Orchesellinae</taxon>
        <taxon>Orchesella</taxon>
    </lineage>
</organism>
<dbReference type="InterPro" id="IPR029058">
    <property type="entry name" value="AB_hydrolase_fold"/>
</dbReference>
<dbReference type="EMBL" id="LJIJ01002553">
    <property type="protein sequence ID" value="ODM89550.1"/>
    <property type="molecule type" value="Genomic_DNA"/>
</dbReference>
<evidence type="ECO:0000256" key="8">
    <source>
        <dbReference type="ARBA" id="ARBA00048283"/>
    </source>
</evidence>
<dbReference type="EC" id="3.1.1.116" evidence="3"/>
<accession>A0A1D2M9A6</accession>
<dbReference type="GO" id="GO:0005739">
    <property type="term" value="C:mitochondrion"/>
    <property type="evidence" value="ECO:0007669"/>
    <property type="project" value="TreeGrafter"/>
</dbReference>
<evidence type="ECO:0000256" key="10">
    <source>
        <dbReference type="ARBA" id="ARBA00048513"/>
    </source>
</evidence>
<feature type="domain" description="AB hydrolase-1" evidence="12">
    <location>
        <begin position="49"/>
        <end position="181"/>
    </location>
</feature>
<comment type="catalytic activity">
    <reaction evidence="11">
        <text>1-octadecanoyl-2-(5Z,8Z,11Z,14Z-eicosatetraenoyl)-sn-glycerol + H2O = 2-(5Z,8Z,11Z,14Z-eicosatetraenoyl)-glycerol + octadecanoate + H(+)</text>
        <dbReference type="Rhea" id="RHEA:38507"/>
        <dbReference type="ChEBI" id="CHEBI:15377"/>
        <dbReference type="ChEBI" id="CHEBI:15378"/>
        <dbReference type="ChEBI" id="CHEBI:25629"/>
        <dbReference type="ChEBI" id="CHEBI:52392"/>
        <dbReference type="ChEBI" id="CHEBI:75728"/>
    </reaction>
</comment>
<dbReference type="OrthoDB" id="8119704at2759"/>
<comment type="catalytic activity">
    <reaction evidence="8">
        <text>1-octadecanoyl-2-(4Z,7Z,10Z,13Z,16Z,19Z-docosahexaenoyl)-sn-glycerol + H2O = 2-(4Z,7Z,10Z,13Z,16Z,19Z-docosahexaenoyl)-glycerol + octadecanoate + H(+)</text>
        <dbReference type="Rhea" id="RHEA:77107"/>
        <dbReference type="ChEBI" id="CHEBI:15377"/>
        <dbReference type="ChEBI" id="CHEBI:15378"/>
        <dbReference type="ChEBI" id="CHEBI:25629"/>
        <dbReference type="ChEBI" id="CHEBI:77129"/>
        <dbReference type="ChEBI" id="CHEBI:186738"/>
    </reaction>
</comment>
<keyword evidence="14" id="KW-1185">Reference proteome</keyword>
<evidence type="ECO:0000256" key="9">
    <source>
        <dbReference type="ARBA" id="ARBA00048504"/>
    </source>
</evidence>
<dbReference type="Proteomes" id="UP000094527">
    <property type="component" value="Unassembled WGS sequence"/>
</dbReference>
<dbReference type="GO" id="GO:0052689">
    <property type="term" value="F:carboxylic ester hydrolase activity"/>
    <property type="evidence" value="ECO:0007669"/>
    <property type="project" value="TreeGrafter"/>
</dbReference>
<dbReference type="PANTHER" id="PTHR46118:SF4">
    <property type="entry name" value="PROTEIN ABHD11"/>
    <property type="match status" value="1"/>
</dbReference>
<evidence type="ECO:0000256" key="11">
    <source>
        <dbReference type="ARBA" id="ARBA00048919"/>
    </source>
</evidence>
<dbReference type="OMA" id="FICTRTR"/>
<comment type="similarity">
    <text evidence="1">Belongs to the AB hydrolase superfamily.</text>
</comment>
<comment type="catalytic activity">
    <reaction evidence="9">
        <text>1,2-didecanoylglycerol + H2O = decanoylglycerol + decanoate + H(+)</text>
        <dbReference type="Rhea" id="RHEA:48596"/>
        <dbReference type="ChEBI" id="CHEBI:11152"/>
        <dbReference type="ChEBI" id="CHEBI:15377"/>
        <dbReference type="ChEBI" id="CHEBI:15378"/>
        <dbReference type="ChEBI" id="CHEBI:27689"/>
        <dbReference type="ChEBI" id="CHEBI:90605"/>
    </reaction>
</comment>
<protein>
    <recommendedName>
        <fullName evidence="7">sn-1-specific diacylglycerol lipase ABHD11</fullName>
        <ecNumber evidence="3">3.1.1.116</ecNumber>
    </recommendedName>
    <alternativeName>
        <fullName evidence="4">Alpha/beta hydrolase domain-containing protein 11</fullName>
    </alternativeName>
</protein>
<comment type="catalytic activity">
    <reaction evidence="6">
        <text>a 1,3-diacyl-sn-glycerol + H2O = a 1-acyl-sn-glycerol + a fatty acid + H(+)</text>
        <dbReference type="Rhea" id="RHEA:38503"/>
        <dbReference type="ChEBI" id="CHEBI:15377"/>
        <dbReference type="ChEBI" id="CHEBI:15378"/>
        <dbReference type="ChEBI" id="CHEBI:28868"/>
        <dbReference type="ChEBI" id="CHEBI:64683"/>
        <dbReference type="ChEBI" id="CHEBI:77272"/>
    </reaction>
</comment>
<dbReference type="Gene3D" id="3.40.50.1820">
    <property type="entry name" value="alpha/beta hydrolase"/>
    <property type="match status" value="1"/>
</dbReference>
<dbReference type="PANTHER" id="PTHR46118">
    <property type="entry name" value="PROTEIN ABHD11"/>
    <property type="match status" value="1"/>
</dbReference>
<evidence type="ECO:0000256" key="4">
    <source>
        <dbReference type="ARBA" id="ARBA00042703"/>
    </source>
</evidence>
<dbReference type="PRINTS" id="PR00111">
    <property type="entry name" value="ABHYDROLASE"/>
</dbReference>
<sequence length="184" mass="20543">MHCNILTKTSFLRRIPTTTCSELHFCRHSSSSSLLSHSIYKPPGSEAGPPLLITHGLLGSKFNWNSIAKATAKATNRKIVTFDARNHGDSPSHDDISYELMAEDIWELAKHLEVDKFSLMGHSMGGRTVMTFALNHPDRIEKLVVVDVSPLDLYSDFPTMKVYLQALYDIGLNLKDTFDTTFGS</sequence>
<dbReference type="InterPro" id="IPR000073">
    <property type="entry name" value="AB_hydrolase_1"/>
</dbReference>
<dbReference type="Pfam" id="PF00561">
    <property type="entry name" value="Abhydrolase_1"/>
    <property type="match status" value="1"/>
</dbReference>
<evidence type="ECO:0000256" key="2">
    <source>
        <dbReference type="ARBA" id="ARBA00022801"/>
    </source>
</evidence>
<gene>
    <name evidence="13" type="ORF">Ocin01_17132</name>
</gene>
<evidence type="ECO:0000256" key="1">
    <source>
        <dbReference type="ARBA" id="ARBA00008645"/>
    </source>
</evidence>
<evidence type="ECO:0000313" key="14">
    <source>
        <dbReference type="Proteomes" id="UP000094527"/>
    </source>
</evidence>
<evidence type="ECO:0000256" key="3">
    <source>
        <dbReference type="ARBA" id="ARBA00026104"/>
    </source>
</evidence>
<dbReference type="SUPFAM" id="SSF53474">
    <property type="entry name" value="alpha/beta-Hydrolases"/>
    <property type="match status" value="1"/>
</dbReference>
<dbReference type="AlphaFoldDB" id="A0A1D2M9A6"/>
<comment type="caution">
    <text evidence="13">The sequence shown here is derived from an EMBL/GenBank/DDBJ whole genome shotgun (WGS) entry which is preliminary data.</text>
</comment>
<evidence type="ECO:0000256" key="5">
    <source>
        <dbReference type="ARBA" id="ARBA00043667"/>
    </source>
</evidence>
<comment type="catalytic activity">
    <reaction evidence="10">
        <text>1-octadecanoyl-2-(9Z-octadecenoyl)-sn-glycerol + H2O = 2-(9Z-octadecenoyl)-glycerol + octadecanoate + H(+)</text>
        <dbReference type="Rhea" id="RHEA:77103"/>
        <dbReference type="ChEBI" id="CHEBI:15377"/>
        <dbReference type="ChEBI" id="CHEBI:15378"/>
        <dbReference type="ChEBI" id="CHEBI:25629"/>
        <dbReference type="ChEBI" id="CHEBI:73990"/>
        <dbReference type="ChEBI" id="CHEBI:75468"/>
    </reaction>
</comment>
<keyword evidence="2 13" id="KW-0378">Hydrolase</keyword>